<evidence type="ECO:0000313" key="1">
    <source>
        <dbReference type="EMBL" id="GMN48141.1"/>
    </source>
</evidence>
<dbReference type="EMBL" id="BTGU01000027">
    <property type="protein sequence ID" value="GMN48141.1"/>
    <property type="molecule type" value="Genomic_DNA"/>
</dbReference>
<accession>A0AA88AU84</accession>
<name>A0AA88AU84_FICCA</name>
<gene>
    <name evidence="1" type="ORF">TIFTF001_017312</name>
</gene>
<reference evidence="1" key="1">
    <citation type="submission" date="2023-07" db="EMBL/GenBank/DDBJ databases">
        <title>draft genome sequence of fig (Ficus carica).</title>
        <authorList>
            <person name="Takahashi T."/>
            <person name="Nishimura K."/>
        </authorList>
    </citation>
    <scope>NUCLEOTIDE SEQUENCE</scope>
</reference>
<proteinExistence type="predicted"/>
<protein>
    <submittedName>
        <fullName evidence="1">Uncharacterized protein</fullName>
    </submittedName>
</protein>
<dbReference type="Proteomes" id="UP001187192">
    <property type="component" value="Unassembled WGS sequence"/>
</dbReference>
<dbReference type="Gramene" id="FCD_00011818-RA">
    <property type="protein sequence ID" value="FCD_00011818-RA:cds"/>
    <property type="gene ID" value="FCD_00011818"/>
</dbReference>
<evidence type="ECO:0000313" key="2">
    <source>
        <dbReference type="Proteomes" id="UP001187192"/>
    </source>
</evidence>
<comment type="caution">
    <text evidence="1">The sequence shown here is derived from an EMBL/GenBank/DDBJ whole genome shotgun (WGS) entry which is preliminary data.</text>
</comment>
<dbReference type="AlphaFoldDB" id="A0AA88AU84"/>
<keyword evidence="2" id="KW-1185">Reference proteome</keyword>
<organism evidence="1 2">
    <name type="scientific">Ficus carica</name>
    <name type="common">Common fig</name>
    <dbReference type="NCBI Taxonomy" id="3494"/>
    <lineage>
        <taxon>Eukaryota</taxon>
        <taxon>Viridiplantae</taxon>
        <taxon>Streptophyta</taxon>
        <taxon>Embryophyta</taxon>
        <taxon>Tracheophyta</taxon>
        <taxon>Spermatophyta</taxon>
        <taxon>Magnoliopsida</taxon>
        <taxon>eudicotyledons</taxon>
        <taxon>Gunneridae</taxon>
        <taxon>Pentapetalae</taxon>
        <taxon>rosids</taxon>
        <taxon>fabids</taxon>
        <taxon>Rosales</taxon>
        <taxon>Moraceae</taxon>
        <taxon>Ficeae</taxon>
        <taxon>Ficus</taxon>
    </lineage>
</organism>
<sequence>MKGFGWGGELFTGGSTSAGRGLVFVGGVTGRHLESLGSWVGGLSPEVTGLERGGPRHCGRGGLGCRVARFGRQGMRGHIFGLGEGVAFVGVDKVGLGGDWLATSVREGGRLSPGLKN</sequence>